<evidence type="ECO:0000313" key="2">
    <source>
        <dbReference type="EMBL" id="MED6118554.1"/>
    </source>
</evidence>
<dbReference type="EMBL" id="JASCZI010030215">
    <property type="protein sequence ID" value="MED6118554.1"/>
    <property type="molecule type" value="Genomic_DNA"/>
</dbReference>
<feature type="region of interest" description="Disordered" evidence="1">
    <location>
        <begin position="211"/>
        <end position="257"/>
    </location>
</feature>
<reference evidence="2 3" key="1">
    <citation type="journal article" date="2023" name="Plants (Basel)">
        <title>Bridging the Gap: Combining Genomics and Transcriptomics Approaches to Understand Stylosanthes scabra, an Orphan Legume from the Brazilian Caatinga.</title>
        <authorList>
            <person name="Ferreira-Neto J.R.C."/>
            <person name="da Silva M.D."/>
            <person name="Binneck E."/>
            <person name="de Melo N.F."/>
            <person name="da Silva R.H."/>
            <person name="de Melo A.L.T.M."/>
            <person name="Pandolfi V."/>
            <person name="Bustamante F.O."/>
            <person name="Brasileiro-Vidal A.C."/>
            <person name="Benko-Iseppon A.M."/>
        </authorList>
    </citation>
    <scope>NUCLEOTIDE SEQUENCE [LARGE SCALE GENOMIC DNA]</scope>
    <source>
        <tissue evidence="2">Leaves</tissue>
    </source>
</reference>
<organism evidence="2 3">
    <name type="scientific">Stylosanthes scabra</name>
    <dbReference type="NCBI Taxonomy" id="79078"/>
    <lineage>
        <taxon>Eukaryota</taxon>
        <taxon>Viridiplantae</taxon>
        <taxon>Streptophyta</taxon>
        <taxon>Embryophyta</taxon>
        <taxon>Tracheophyta</taxon>
        <taxon>Spermatophyta</taxon>
        <taxon>Magnoliopsida</taxon>
        <taxon>eudicotyledons</taxon>
        <taxon>Gunneridae</taxon>
        <taxon>Pentapetalae</taxon>
        <taxon>rosids</taxon>
        <taxon>fabids</taxon>
        <taxon>Fabales</taxon>
        <taxon>Fabaceae</taxon>
        <taxon>Papilionoideae</taxon>
        <taxon>50 kb inversion clade</taxon>
        <taxon>dalbergioids sensu lato</taxon>
        <taxon>Dalbergieae</taxon>
        <taxon>Pterocarpus clade</taxon>
        <taxon>Stylosanthes</taxon>
    </lineage>
</organism>
<protein>
    <submittedName>
        <fullName evidence="2">Uncharacterized protein</fullName>
    </submittedName>
</protein>
<name>A0ABU6R2E3_9FABA</name>
<evidence type="ECO:0000313" key="3">
    <source>
        <dbReference type="Proteomes" id="UP001341840"/>
    </source>
</evidence>
<gene>
    <name evidence="2" type="ORF">PIB30_003770</name>
</gene>
<accession>A0ABU6R2E3</accession>
<evidence type="ECO:0000256" key="1">
    <source>
        <dbReference type="SAM" id="MobiDB-lite"/>
    </source>
</evidence>
<keyword evidence="3" id="KW-1185">Reference proteome</keyword>
<feature type="compositionally biased region" description="Polar residues" evidence="1">
    <location>
        <begin position="234"/>
        <end position="248"/>
    </location>
</feature>
<feature type="compositionally biased region" description="Basic and acidic residues" evidence="1">
    <location>
        <begin position="211"/>
        <end position="222"/>
    </location>
</feature>
<dbReference type="Proteomes" id="UP001341840">
    <property type="component" value="Unassembled WGS sequence"/>
</dbReference>
<sequence length="274" mass="31281">MWIYLDVREGNQLADIVAGLTDVDDLPPNWVQEPQVRVVLFKELLRGPSLTFFQLATVVEIWHKELRYPSNHLISQGLVAFDTLEIFLRRYLGEQRKMLPVSGWGCAQNQIKIINPVKSFSLLSLPSKHSYPYTQRPSLPSSISKSRRQQKFLRRQHLTIAAVTSSSSILRRQASITANVEPFNHYLHRQALQSPPPRISSTEHVNSKFLEGKKEEKSHDAAVKAPTMEVFQSPRRQSSNTSTATTLNGGRHQRHGRRLNLSLMKNSLMFANFT</sequence>
<comment type="caution">
    <text evidence="2">The sequence shown here is derived from an EMBL/GenBank/DDBJ whole genome shotgun (WGS) entry which is preliminary data.</text>
</comment>
<proteinExistence type="predicted"/>